<evidence type="ECO:0000313" key="2">
    <source>
        <dbReference type="EMBL" id="QQB89367.1"/>
    </source>
</evidence>
<evidence type="ECO:0000313" key="4">
    <source>
        <dbReference type="Proteomes" id="UP000596117"/>
    </source>
</evidence>
<dbReference type="Proteomes" id="UP000287388">
    <property type="component" value="Chromosome"/>
</dbReference>
<gene>
    <name evidence="1" type="ORF">EQG53_02285</name>
    <name evidence="2" type="ORF">I6H83_02675</name>
</gene>
<reference evidence="2 4" key="2">
    <citation type="submission" date="2020-12" db="EMBL/GenBank/DDBJ databases">
        <title>FDA dAtabase for Regulatory Grade micrObial Sequences (FDA-ARGOS): Supporting development and validation of Infectious Disease Dx tests.</title>
        <authorList>
            <person name="Kerrigan L."/>
            <person name="Long C."/>
            <person name="Tallon L."/>
            <person name="Sadzewicz L."/>
            <person name="Zhao X."/>
            <person name="Boylan J."/>
            <person name="Ott S."/>
            <person name="Bowen H."/>
            <person name="Vavikolanu K."/>
            <person name="Mehta A."/>
            <person name="Aluvathingal J."/>
            <person name="Nadendla S."/>
            <person name="Yan Y."/>
            <person name="Sichtig H."/>
        </authorList>
    </citation>
    <scope>NUCLEOTIDE SEQUENCE [LARGE SCALE GENOMIC DNA]</scope>
    <source>
        <strain evidence="2 4">FDAARGOS_1026</strain>
    </source>
</reference>
<protein>
    <submittedName>
        <fullName evidence="1">Uncharacterized protein</fullName>
    </submittedName>
</protein>
<keyword evidence="4" id="KW-1185">Reference proteome</keyword>
<dbReference type="EMBL" id="CP066026">
    <property type="protein sequence ID" value="QQB89367.1"/>
    <property type="molecule type" value="Genomic_DNA"/>
</dbReference>
<name>A0A410NTM4_BREDI</name>
<reference evidence="1 3" key="1">
    <citation type="submission" date="2019-01" db="EMBL/GenBank/DDBJ databases">
        <title>Brevundimonas diminuta Genome sequencing and assembly.</title>
        <authorList>
            <person name="Chen H."/>
        </authorList>
    </citation>
    <scope>NUCLEOTIDE SEQUENCE [LARGE SCALE GENOMIC DNA]</scope>
    <source>
        <strain evidence="1">ATCC</strain>
        <strain evidence="3">ATCC(B) 19146</strain>
    </source>
</reference>
<organism evidence="1 3">
    <name type="scientific">Brevundimonas diminuta</name>
    <name type="common">Pseudomonas diminuta</name>
    <dbReference type="NCBI Taxonomy" id="293"/>
    <lineage>
        <taxon>Bacteria</taxon>
        <taxon>Pseudomonadati</taxon>
        <taxon>Pseudomonadota</taxon>
        <taxon>Alphaproteobacteria</taxon>
        <taxon>Caulobacterales</taxon>
        <taxon>Caulobacteraceae</taxon>
        <taxon>Brevundimonas</taxon>
    </lineage>
</organism>
<proteinExistence type="predicted"/>
<dbReference type="AlphaFoldDB" id="A0A410NTM4"/>
<dbReference type="EMBL" id="CP035093">
    <property type="protein sequence ID" value="QAT13277.1"/>
    <property type="molecule type" value="Genomic_DNA"/>
</dbReference>
<dbReference type="KEGG" id="bdm:EQG53_02285"/>
<dbReference type="Proteomes" id="UP000596117">
    <property type="component" value="Chromosome"/>
</dbReference>
<evidence type="ECO:0000313" key="3">
    <source>
        <dbReference type="Proteomes" id="UP000287388"/>
    </source>
</evidence>
<accession>A0A410NTM4</accession>
<dbReference type="RefSeq" id="WP_128718976.1">
    <property type="nucleotide sequence ID" value="NZ_BJNC01000017.1"/>
</dbReference>
<evidence type="ECO:0000313" key="1">
    <source>
        <dbReference type="EMBL" id="QAT13277.1"/>
    </source>
</evidence>
<sequence length="156" mass="16653">MTDVTEAMVEAAFRGEPDAVAQLVTIRSEGLAEPLNVTDWPGGLTSNGVEHVHYPFQLSWAGASQDSPFGQARLTIANVDQVIEAAADAAEEPPEIDLSVVRVADPNVIERALMDARIASTEGDRTKATAVIRPRDFNEEPACAVSYTPATTPGMF</sequence>